<reference evidence="1 2" key="1">
    <citation type="submission" date="2020-03" db="EMBL/GenBank/DDBJ databases">
        <title>Rubrivivax benzoatilyticus JA2 (sequenced after 10 years sub-culturing).</title>
        <authorList>
            <person name="Gupta D."/>
            <person name="Chintalapati S."/>
            <person name="Chintalapati V.R."/>
        </authorList>
    </citation>
    <scope>NUCLEOTIDE SEQUENCE [LARGE SCALE GENOMIC DNA]</scope>
    <source>
        <strain evidence="1 2">JA2-Mal</strain>
    </source>
</reference>
<dbReference type="Gene3D" id="3.40.1730.10">
    <property type="entry name" value="pa0076 domain"/>
    <property type="match status" value="1"/>
</dbReference>
<proteinExistence type="predicted"/>
<dbReference type="Pfam" id="PF09867">
    <property type="entry name" value="TagF_N"/>
    <property type="match status" value="1"/>
</dbReference>
<dbReference type="Proteomes" id="UP000802098">
    <property type="component" value="Unassembled WGS sequence"/>
</dbReference>
<dbReference type="RefSeq" id="WP_009855710.1">
    <property type="nucleotide sequence ID" value="NZ_JAAOCD010000007.1"/>
</dbReference>
<comment type="caution">
    <text evidence="1">The sequence shown here is derived from an EMBL/GenBank/DDBJ whole genome shotgun (WGS) entry which is preliminary data.</text>
</comment>
<evidence type="ECO:0000313" key="1">
    <source>
        <dbReference type="EMBL" id="NHK99686.1"/>
    </source>
</evidence>
<dbReference type="NCBIfam" id="TIGR03373">
    <property type="entry name" value="VI_minor_4"/>
    <property type="match status" value="1"/>
</dbReference>
<protein>
    <submittedName>
        <fullName evidence="1">Type VI secretion system-associated protein TagF</fullName>
    </submittedName>
</protein>
<name>A0ABX0I1H9_9BURK</name>
<keyword evidence="2" id="KW-1185">Reference proteome</keyword>
<dbReference type="EMBL" id="JAAOCD010000007">
    <property type="protein sequence ID" value="NHK99686.1"/>
    <property type="molecule type" value="Genomic_DNA"/>
</dbReference>
<dbReference type="InterPro" id="IPR038225">
    <property type="entry name" value="TagF_sf"/>
</dbReference>
<organism evidence="1 2">
    <name type="scientific">Rubrivivax benzoatilyticus</name>
    <dbReference type="NCBI Taxonomy" id="316997"/>
    <lineage>
        <taxon>Bacteria</taxon>
        <taxon>Pseudomonadati</taxon>
        <taxon>Pseudomonadota</taxon>
        <taxon>Betaproteobacteria</taxon>
        <taxon>Burkholderiales</taxon>
        <taxon>Sphaerotilaceae</taxon>
        <taxon>Rubrivivax</taxon>
    </lineage>
</organism>
<dbReference type="InterPro" id="IPR017748">
    <property type="entry name" value="TagF"/>
</dbReference>
<accession>A0ABX0I1H9</accession>
<evidence type="ECO:0000313" key="2">
    <source>
        <dbReference type="Proteomes" id="UP000802098"/>
    </source>
</evidence>
<sequence>MNTRLPSNTMPVHAACFGKLPSQPDFVRDSRHPRLEAWIDRWLSQALESAASDAHWKRLYDSAPALDFAVLGPASPIAVAGHLRPSRDAAGRRFPFAVALQCDSTMPRLRAARAPLVFARTWQRCAEAAGRAAARPLRPAAVVEHELAALRVPEPWDYEASCADHAALETLGSLEARLRPAHPEIDLRATLLALGALLQPLARRGAGVPARGLSLPLPSTAAEQPVVAAWWTSLVADALGTAGHDWLLLRPGSGAGASPRLLLEFSGACAEALQAAWDPHRCAERYVDLAAPAWAEAVAERNEHTRRLAAYLNHGSLSLALAAASWREAFAADGP</sequence>
<gene>
    <name evidence="1" type="primary">tagF</name>
    <name evidence="1" type="ORF">G7087_14965</name>
</gene>